<dbReference type="EMBL" id="CAMXCT010001635">
    <property type="protein sequence ID" value="CAI3991809.1"/>
    <property type="molecule type" value="Genomic_DNA"/>
</dbReference>
<feature type="compositionally biased region" description="Low complexity" evidence="1">
    <location>
        <begin position="1"/>
        <end position="16"/>
    </location>
</feature>
<comment type="caution">
    <text evidence="2">The sequence shown here is derived from an EMBL/GenBank/DDBJ whole genome shotgun (WGS) entry which is preliminary data.</text>
</comment>
<proteinExistence type="predicted"/>
<dbReference type="Proteomes" id="UP001152797">
    <property type="component" value="Unassembled WGS sequence"/>
</dbReference>
<reference evidence="2" key="1">
    <citation type="submission" date="2022-10" db="EMBL/GenBank/DDBJ databases">
        <authorList>
            <person name="Chen Y."/>
            <person name="Dougan E. K."/>
            <person name="Chan C."/>
            <person name="Rhodes N."/>
            <person name="Thang M."/>
        </authorList>
    </citation>
    <scope>NUCLEOTIDE SEQUENCE</scope>
</reference>
<sequence>MEAPAPFAPLAAEAPALPRPSERCQRCGSLFPSDANFCARCGLARSTDGQSYQHPEKLLPGPPLRHEHRTSPGFSTSQLPPEPDLGGPGAAPGVQPQTMAKQMMSWLGGAPAPPSTLTPGGFTSPEPPGQLSAPKGIKSNCRSMKNQRHCPPSTLGPLGPVCG</sequence>
<gene>
    <name evidence="2" type="ORF">C1SCF055_LOCUS18682</name>
</gene>
<dbReference type="EMBL" id="CAMXCT030001635">
    <property type="protein sequence ID" value="CAL4779121.1"/>
    <property type="molecule type" value="Genomic_DNA"/>
</dbReference>
<dbReference type="AlphaFoldDB" id="A0A9P1CHL3"/>
<evidence type="ECO:0000313" key="3">
    <source>
        <dbReference type="EMBL" id="CAL4779121.1"/>
    </source>
</evidence>
<reference evidence="3 4" key="2">
    <citation type="submission" date="2024-05" db="EMBL/GenBank/DDBJ databases">
        <authorList>
            <person name="Chen Y."/>
            <person name="Shah S."/>
            <person name="Dougan E. K."/>
            <person name="Thang M."/>
            <person name="Chan C."/>
        </authorList>
    </citation>
    <scope>NUCLEOTIDE SEQUENCE [LARGE SCALE GENOMIC DNA]</scope>
</reference>
<evidence type="ECO:0000313" key="2">
    <source>
        <dbReference type="EMBL" id="CAI3991809.1"/>
    </source>
</evidence>
<dbReference type="EMBL" id="CAMXCT020001635">
    <property type="protein sequence ID" value="CAL1145184.1"/>
    <property type="molecule type" value="Genomic_DNA"/>
</dbReference>
<organism evidence="2">
    <name type="scientific">Cladocopium goreaui</name>
    <dbReference type="NCBI Taxonomy" id="2562237"/>
    <lineage>
        <taxon>Eukaryota</taxon>
        <taxon>Sar</taxon>
        <taxon>Alveolata</taxon>
        <taxon>Dinophyceae</taxon>
        <taxon>Suessiales</taxon>
        <taxon>Symbiodiniaceae</taxon>
        <taxon>Cladocopium</taxon>
    </lineage>
</organism>
<evidence type="ECO:0008006" key="5">
    <source>
        <dbReference type="Google" id="ProtNLM"/>
    </source>
</evidence>
<protein>
    <recommendedName>
        <fullName evidence="5">Zinc ribbon domain-containing protein</fullName>
    </recommendedName>
</protein>
<feature type="region of interest" description="Disordered" evidence="1">
    <location>
        <begin position="1"/>
        <end position="22"/>
    </location>
</feature>
<evidence type="ECO:0000313" key="4">
    <source>
        <dbReference type="Proteomes" id="UP001152797"/>
    </source>
</evidence>
<accession>A0A9P1CHL3</accession>
<feature type="region of interest" description="Disordered" evidence="1">
    <location>
        <begin position="46"/>
        <end position="163"/>
    </location>
</feature>
<keyword evidence="4" id="KW-1185">Reference proteome</keyword>
<evidence type="ECO:0000256" key="1">
    <source>
        <dbReference type="SAM" id="MobiDB-lite"/>
    </source>
</evidence>
<name>A0A9P1CHL3_9DINO</name>